<dbReference type="SUPFAM" id="SSF48371">
    <property type="entry name" value="ARM repeat"/>
    <property type="match status" value="1"/>
</dbReference>
<comment type="similarity">
    <text evidence="2">Belongs to the TMEM214 family.</text>
</comment>
<evidence type="ECO:0000256" key="8">
    <source>
        <dbReference type="ARBA" id="ARBA00023136"/>
    </source>
</evidence>
<feature type="compositionally biased region" description="Polar residues" evidence="11">
    <location>
        <begin position="51"/>
        <end position="61"/>
    </location>
</feature>
<keyword evidence="4 13" id="KW-0812">Transmembrane</keyword>
<evidence type="ECO:0000256" key="10">
    <source>
        <dbReference type="ARBA" id="ARBA00024938"/>
    </source>
</evidence>
<proteinExistence type="inferred from homology"/>
<feature type="region of interest" description="Disordered" evidence="11">
    <location>
        <begin position="1"/>
        <end position="96"/>
    </location>
</feature>
<dbReference type="GeneID" id="115880750"/>
<evidence type="ECO:0000256" key="7">
    <source>
        <dbReference type="ARBA" id="ARBA00022989"/>
    </source>
</evidence>
<dbReference type="CTD" id="54867"/>
<name>A0A6J2XS83_SITOR</name>
<dbReference type="FunCoup" id="A0A6J2XS83">
    <property type="interactions" value="1663"/>
</dbReference>
<feature type="compositionally biased region" description="Basic and acidic residues" evidence="11">
    <location>
        <begin position="62"/>
        <end position="86"/>
    </location>
</feature>
<dbReference type="GO" id="GO:0005794">
    <property type="term" value="C:Golgi apparatus"/>
    <property type="evidence" value="ECO:0007669"/>
    <property type="project" value="TreeGrafter"/>
</dbReference>
<keyword evidence="12" id="KW-1185">Reference proteome</keyword>
<keyword evidence="9" id="KW-0325">Glycoprotein</keyword>
<dbReference type="KEGG" id="soy:115880750"/>
<evidence type="ECO:0000256" key="9">
    <source>
        <dbReference type="ARBA" id="ARBA00023180"/>
    </source>
</evidence>
<reference evidence="13" key="1">
    <citation type="submission" date="2025-08" db="UniProtKB">
        <authorList>
            <consortium name="RefSeq"/>
        </authorList>
    </citation>
    <scope>IDENTIFICATION</scope>
    <source>
        <tissue evidence="13">Gonads</tissue>
    </source>
</reference>
<keyword evidence="8" id="KW-0472">Membrane</keyword>
<dbReference type="RefSeq" id="XP_030753891.1">
    <property type="nucleotide sequence ID" value="XM_030898031.1"/>
</dbReference>
<evidence type="ECO:0000256" key="4">
    <source>
        <dbReference type="ARBA" id="ARBA00022692"/>
    </source>
</evidence>
<dbReference type="GO" id="GO:0006915">
    <property type="term" value="P:apoptotic process"/>
    <property type="evidence" value="ECO:0007669"/>
    <property type="project" value="UniProtKB-KW"/>
</dbReference>
<dbReference type="Pfam" id="PF10151">
    <property type="entry name" value="TMEM214"/>
    <property type="match status" value="2"/>
</dbReference>
<protein>
    <submittedName>
        <fullName evidence="13">Transmembrane protein 214-A</fullName>
    </submittedName>
</protein>
<dbReference type="OrthoDB" id="10022292at2759"/>
<evidence type="ECO:0000256" key="3">
    <source>
        <dbReference type="ARBA" id="ARBA00011720"/>
    </source>
</evidence>
<evidence type="ECO:0000256" key="6">
    <source>
        <dbReference type="ARBA" id="ARBA00022824"/>
    </source>
</evidence>
<keyword evidence="6" id="KW-0256">Endoplasmic reticulum</keyword>
<keyword evidence="7" id="KW-1133">Transmembrane helix</keyword>
<evidence type="ECO:0000256" key="2">
    <source>
        <dbReference type="ARBA" id="ARBA00007984"/>
    </source>
</evidence>
<evidence type="ECO:0000256" key="11">
    <source>
        <dbReference type="SAM" id="MobiDB-lite"/>
    </source>
</evidence>
<dbReference type="PANTHER" id="PTHR13448">
    <property type="entry name" value="TRANSMEMBRANE PROTEIN 214"/>
    <property type="match status" value="1"/>
</dbReference>
<accession>A0A6J2XS83</accession>
<dbReference type="InParanoid" id="A0A6J2XS83"/>
<dbReference type="InterPro" id="IPR019308">
    <property type="entry name" value="TMEM214"/>
</dbReference>
<dbReference type="PANTHER" id="PTHR13448:SF0">
    <property type="entry name" value="TRANSMEMBRANE PROTEIN 214"/>
    <property type="match status" value="1"/>
</dbReference>
<dbReference type="Proteomes" id="UP000504635">
    <property type="component" value="Unplaced"/>
</dbReference>
<sequence length="655" mass="74876">MSGQWEVVRGKNDRRNNKVALPKTSNKPSEPKNKKNNILNGVKIEEVLPKSQVQNLYSGKPSNKENKPQEKVKNIEIKKSEKKPKAPPEPSKPKIPKSIEAALMGINNEEFNSVFVRSKTAFPDAPILWLKELTQFLNQKIPLEIQDPVFSSKSHGFPLNVVPSNLRTTLEKAIKESGKSNAQLYFDIALTSMVTDLSKGLPAVGYRFFLQHIAMNEPKLVTDNLPKHIILRNSYQNRANIALSILWAVGHVGISDLNCGLKVFEELMLPLLELKNYSHYIVRYLLELTSRNYETQITKDQYLLILDVIYSNRKNFPVALQKDLTKNLSKLKALLFKNSKEKYHSYVEPFLKKLVSNNGNNNTGYQTAICDIIVEIFTKDHSTLASWNKVYAKNLPASATLLNYISDNYNNIHPNLQKAIKNVLLSFANINQELSLKKRKDEGLKDVILGIEKLQERKPTAKRRGGFFKKLFVFSIFAAIVFIFTEPLRYPSKPREELFIVQLTSNVTNLAVTGLSWVDAKLEDNIPEQYELVKIFVKPYWSLARDVGKIAYNIQENARQSCIGYVKEKYPIVLASVDSYAPGLIDNTQTIFKDAFTKSIYYYRTSVNYLQKEVFVGQLSPENIQRAVIQAYNTTSEKAIEYYHWAYEKVQTSIK</sequence>
<organism evidence="12 13">
    <name type="scientific">Sitophilus oryzae</name>
    <name type="common">Rice weevil</name>
    <name type="synonym">Curculio oryzae</name>
    <dbReference type="NCBI Taxonomy" id="7048"/>
    <lineage>
        <taxon>Eukaryota</taxon>
        <taxon>Metazoa</taxon>
        <taxon>Ecdysozoa</taxon>
        <taxon>Arthropoda</taxon>
        <taxon>Hexapoda</taxon>
        <taxon>Insecta</taxon>
        <taxon>Pterygota</taxon>
        <taxon>Neoptera</taxon>
        <taxon>Endopterygota</taxon>
        <taxon>Coleoptera</taxon>
        <taxon>Polyphaga</taxon>
        <taxon>Cucujiformia</taxon>
        <taxon>Curculionidae</taxon>
        <taxon>Dryophthorinae</taxon>
        <taxon>Sitophilus</taxon>
    </lineage>
</organism>
<evidence type="ECO:0000256" key="1">
    <source>
        <dbReference type="ARBA" id="ARBA00004477"/>
    </source>
</evidence>
<evidence type="ECO:0000256" key="5">
    <source>
        <dbReference type="ARBA" id="ARBA00022703"/>
    </source>
</evidence>
<gene>
    <name evidence="13" type="primary">LOC115880750</name>
</gene>
<dbReference type="AlphaFoldDB" id="A0A6J2XS83"/>
<comment type="subunit">
    <text evidence="3">Constitutively interacts with CASP4; required for the localization of procaspase 4 to the ER.</text>
</comment>
<evidence type="ECO:0000313" key="13">
    <source>
        <dbReference type="RefSeq" id="XP_030753891.1"/>
    </source>
</evidence>
<comment type="function">
    <text evidence="10">Critical mediator, in cooperation with CASP4, of endoplasmic reticulum-stress induced apoptosis. Required or the activation of CASP4 following endoplasmic reticulum stress.</text>
</comment>
<comment type="subcellular location">
    <subcellularLocation>
        <location evidence="1">Endoplasmic reticulum membrane</location>
        <topology evidence="1">Multi-pass membrane protein</topology>
    </subcellularLocation>
</comment>
<evidence type="ECO:0000313" key="12">
    <source>
        <dbReference type="Proteomes" id="UP000504635"/>
    </source>
</evidence>
<dbReference type="InterPro" id="IPR016024">
    <property type="entry name" value="ARM-type_fold"/>
</dbReference>
<keyword evidence="5" id="KW-0053">Apoptosis</keyword>
<dbReference type="GO" id="GO:0005789">
    <property type="term" value="C:endoplasmic reticulum membrane"/>
    <property type="evidence" value="ECO:0007669"/>
    <property type="project" value="UniProtKB-SubCell"/>
</dbReference>